<dbReference type="SUPFAM" id="SSF53901">
    <property type="entry name" value="Thiolase-like"/>
    <property type="match status" value="2"/>
</dbReference>
<dbReference type="PANTHER" id="PTHR18919">
    <property type="entry name" value="ACETYL-COA C-ACYLTRANSFERASE"/>
    <property type="match status" value="1"/>
</dbReference>
<evidence type="ECO:0000313" key="7">
    <source>
        <dbReference type="EMBL" id="GAA4027127.1"/>
    </source>
</evidence>
<dbReference type="CDD" id="cd00751">
    <property type="entry name" value="thiolase"/>
    <property type="match status" value="1"/>
</dbReference>
<name>A0ABP7TJ94_9SPHN</name>
<comment type="similarity">
    <text evidence="1 4">Belongs to the thiolase-like superfamily. Thiolase family.</text>
</comment>
<keyword evidence="3 4" id="KW-0012">Acyltransferase</keyword>
<dbReference type="InterPro" id="IPR020610">
    <property type="entry name" value="Thiolase_AS"/>
</dbReference>
<dbReference type="InterPro" id="IPR020617">
    <property type="entry name" value="Thiolase_C"/>
</dbReference>
<dbReference type="Pfam" id="PF02803">
    <property type="entry name" value="Thiolase_C"/>
    <property type="match status" value="1"/>
</dbReference>
<keyword evidence="8" id="KW-1185">Reference proteome</keyword>
<keyword evidence="2 4" id="KW-0808">Transferase</keyword>
<evidence type="ECO:0000256" key="4">
    <source>
        <dbReference type="RuleBase" id="RU003557"/>
    </source>
</evidence>
<dbReference type="NCBIfam" id="TIGR01930">
    <property type="entry name" value="AcCoA-C-Actrans"/>
    <property type="match status" value="1"/>
</dbReference>
<dbReference type="EMBL" id="BAABBR010000001">
    <property type="protein sequence ID" value="GAA4027127.1"/>
    <property type="molecule type" value="Genomic_DNA"/>
</dbReference>
<organism evidence="7 8">
    <name type="scientific">Sphingomonas rosea</name>
    <dbReference type="NCBI Taxonomy" id="335605"/>
    <lineage>
        <taxon>Bacteria</taxon>
        <taxon>Pseudomonadati</taxon>
        <taxon>Pseudomonadota</taxon>
        <taxon>Alphaproteobacteria</taxon>
        <taxon>Sphingomonadales</taxon>
        <taxon>Sphingomonadaceae</taxon>
        <taxon>Sphingomonas</taxon>
    </lineage>
</organism>
<gene>
    <name evidence="7" type="ORF">GCM10022281_02190</name>
</gene>
<dbReference type="InterPro" id="IPR020615">
    <property type="entry name" value="Thiolase_acyl_enz_int_AS"/>
</dbReference>
<accession>A0ABP7TJ94</accession>
<dbReference type="PROSITE" id="PS00098">
    <property type="entry name" value="THIOLASE_1"/>
    <property type="match status" value="1"/>
</dbReference>
<dbReference type="PIRSF" id="PIRSF000429">
    <property type="entry name" value="Ac-CoA_Ac_transf"/>
    <property type="match status" value="1"/>
</dbReference>
<evidence type="ECO:0000256" key="2">
    <source>
        <dbReference type="ARBA" id="ARBA00022679"/>
    </source>
</evidence>
<sequence length="397" mass="40669">MATAPTDATVILSFARTPMGAMQGALADVSATELGATVVKAAVERAGVSGEDIDRIYMGCVLPAGLGQAPARQAAIKAGLPTSVQATTVNKVCGSGMQTVIMGSEAIATGNADVIVAGGMESMTNAPYLLKKHRSGARIGHDTAYDHMFLDGLEDAYEEGRAMGTFAQDTANDYQLTRASMDEYAIESLNRAKAAIDGGGFADEIVPVTVKSRAGETVVDTDEAPGRGRPDKIPQLKPAFAKDGTITAATSSSISDGAAAVVLTRESLAREKGLTPVARIVATAAHAQAPAEFTIAPIGAIHKVLDKAGWSIGEVDLFEVNEAFACVAMFAMKDLGIGHDKINVHGGATALGHPIGASGTRIIVTLLNALKQKGLKRGVASLCIGGGEATAVAVELV</sequence>
<protein>
    <submittedName>
        <fullName evidence="7">Acetyl-CoA C-acyltransferase</fullName>
    </submittedName>
</protein>
<evidence type="ECO:0000313" key="8">
    <source>
        <dbReference type="Proteomes" id="UP001424459"/>
    </source>
</evidence>
<evidence type="ECO:0000259" key="6">
    <source>
        <dbReference type="Pfam" id="PF02803"/>
    </source>
</evidence>
<evidence type="ECO:0000256" key="3">
    <source>
        <dbReference type="ARBA" id="ARBA00023315"/>
    </source>
</evidence>
<dbReference type="Pfam" id="PF00108">
    <property type="entry name" value="Thiolase_N"/>
    <property type="match status" value="1"/>
</dbReference>
<dbReference type="InterPro" id="IPR016039">
    <property type="entry name" value="Thiolase-like"/>
</dbReference>
<comment type="caution">
    <text evidence="7">The sequence shown here is derived from an EMBL/GenBank/DDBJ whole genome shotgun (WGS) entry which is preliminary data.</text>
</comment>
<feature type="domain" description="Thiolase C-terminal" evidence="6">
    <location>
        <begin position="274"/>
        <end position="395"/>
    </location>
</feature>
<feature type="domain" description="Thiolase N-terminal" evidence="5">
    <location>
        <begin position="10"/>
        <end position="267"/>
    </location>
</feature>
<evidence type="ECO:0000259" key="5">
    <source>
        <dbReference type="Pfam" id="PF00108"/>
    </source>
</evidence>
<dbReference type="InterPro" id="IPR002155">
    <property type="entry name" value="Thiolase"/>
</dbReference>
<reference evidence="8" key="1">
    <citation type="journal article" date="2019" name="Int. J. Syst. Evol. Microbiol.">
        <title>The Global Catalogue of Microorganisms (GCM) 10K type strain sequencing project: providing services to taxonomists for standard genome sequencing and annotation.</title>
        <authorList>
            <consortium name="The Broad Institute Genomics Platform"/>
            <consortium name="The Broad Institute Genome Sequencing Center for Infectious Disease"/>
            <person name="Wu L."/>
            <person name="Ma J."/>
        </authorList>
    </citation>
    <scope>NUCLEOTIDE SEQUENCE [LARGE SCALE GENOMIC DNA]</scope>
    <source>
        <strain evidence="8">JCM 17564</strain>
    </source>
</reference>
<dbReference type="PANTHER" id="PTHR18919:SF138">
    <property type="entry name" value="ACETYL-COA C-ACETYLTRANSFERASE"/>
    <property type="match status" value="1"/>
</dbReference>
<dbReference type="PROSITE" id="PS00099">
    <property type="entry name" value="THIOLASE_3"/>
    <property type="match status" value="1"/>
</dbReference>
<evidence type="ECO:0000256" key="1">
    <source>
        <dbReference type="ARBA" id="ARBA00010982"/>
    </source>
</evidence>
<dbReference type="Proteomes" id="UP001424459">
    <property type="component" value="Unassembled WGS sequence"/>
</dbReference>
<dbReference type="RefSeq" id="WP_344695116.1">
    <property type="nucleotide sequence ID" value="NZ_BAABBR010000001.1"/>
</dbReference>
<proteinExistence type="inferred from homology"/>
<dbReference type="InterPro" id="IPR020616">
    <property type="entry name" value="Thiolase_N"/>
</dbReference>
<dbReference type="Gene3D" id="3.40.47.10">
    <property type="match status" value="2"/>
</dbReference>